<dbReference type="EMBL" id="LXQD01000058">
    <property type="protein sequence ID" value="RCJ40113.1"/>
    <property type="molecule type" value="Genomic_DNA"/>
</dbReference>
<dbReference type="PANTHER" id="PTHR42760:SF135">
    <property type="entry name" value="BLL7886 PROTEIN"/>
    <property type="match status" value="1"/>
</dbReference>
<dbReference type="PRINTS" id="PR00080">
    <property type="entry name" value="SDRFAMILY"/>
</dbReference>
<keyword evidence="4" id="KW-1185">Reference proteome</keyword>
<dbReference type="GO" id="GO:0016616">
    <property type="term" value="F:oxidoreductase activity, acting on the CH-OH group of donors, NAD or NADP as acceptor"/>
    <property type="evidence" value="ECO:0007669"/>
    <property type="project" value="TreeGrafter"/>
</dbReference>
<keyword evidence="2" id="KW-0560">Oxidoreductase</keyword>
<dbReference type="GO" id="GO:0030497">
    <property type="term" value="P:fatty acid elongation"/>
    <property type="evidence" value="ECO:0007669"/>
    <property type="project" value="TreeGrafter"/>
</dbReference>
<evidence type="ECO:0000256" key="2">
    <source>
        <dbReference type="ARBA" id="ARBA00023002"/>
    </source>
</evidence>
<dbReference type="PRINTS" id="PR00081">
    <property type="entry name" value="GDHRDH"/>
</dbReference>
<comment type="similarity">
    <text evidence="1">Belongs to the short-chain dehydrogenases/reductases (SDR) family.</text>
</comment>
<dbReference type="InterPro" id="IPR002347">
    <property type="entry name" value="SDR_fam"/>
</dbReference>
<evidence type="ECO:0000256" key="1">
    <source>
        <dbReference type="ARBA" id="ARBA00006484"/>
    </source>
</evidence>
<name>A0A367RWL6_9NOSO</name>
<dbReference type="Gene3D" id="3.40.50.720">
    <property type="entry name" value="NAD(P)-binding Rossmann-like Domain"/>
    <property type="match status" value="1"/>
</dbReference>
<comment type="caution">
    <text evidence="3">The sequence shown here is derived from an EMBL/GenBank/DDBJ whole genome shotgun (WGS) entry which is preliminary data.</text>
</comment>
<evidence type="ECO:0000313" key="3">
    <source>
        <dbReference type="EMBL" id="RCJ40113.1"/>
    </source>
</evidence>
<dbReference type="Proteomes" id="UP000252107">
    <property type="component" value="Unassembled WGS sequence"/>
</dbReference>
<dbReference type="SUPFAM" id="SSF51735">
    <property type="entry name" value="NAD(P)-binding Rossmann-fold domains"/>
    <property type="match status" value="1"/>
</dbReference>
<accession>A0A367RWL6</accession>
<dbReference type="CDD" id="cd05233">
    <property type="entry name" value="SDR_c"/>
    <property type="match status" value="1"/>
</dbReference>
<proteinExistence type="inferred from homology"/>
<protein>
    <submittedName>
        <fullName evidence="3">3-oxoacyl-ACP reductase</fullName>
    </submittedName>
</protein>
<gene>
    <name evidence="3" type="ORF">A6770_38165</name>
</gene>
<organism evidence="3 4">
    <name type="scientific">Nostoc minutum NIES-26</name>
    <dbReference type="NCBI Taxonomy" id="1844469"/>
    <lineage>
        <taxon>Bacteria</taxon>
        <taxon>Bacillati</taxon>
        <taxon>Cyanobacteriota</taxon>
        <taxon>Cyanophyceae</taxon>
        <taxon>Nostocales</taxon>
        <taxon>Nostocaceae</taxon>
        <taxon>Nostoc</taxon>
    </lineage>
</organism>
<dbReference type="Pfam" id="PF13561">
    <property type="entry name" value="adh_short_C2"/>
    <property type="match status" value="1"/>
</dbReference>
<dbReference type="PANTHER" id="PTHR42760">
    <property type="entry name" value="SHORT-CHAIN DEHYDROGENASES/REDUCTASES FAMILY MEMBER"/>
    <property type="match status" value="1"/>
</dbReference>
<evidence type="ECO:0000313" key="4">
    <source>
        <dbReference type="Proteomes" id="UP000252107"/>
    </source>
</evidence>
<dbReference type="InterPro" id="IPR036291">
    <property type="entry name" value="NAD(P)-bd_dom_sf"/>
</dbReference>
<dbReference type="FunFam" id="3.40.50.720:FF:000084">
    <property type="entry name" value="Short-chain dehydrogenase reductase"/>
    <property type="match status" value="1"/>
</dbReference>
<dbReference type="AlphaFoldDB" id="A0A367RWL6"/>
<sequence>MIDLAGKVVLITGAARGIGEASARAVVAAGGYVVANDVLGEQLAALQADLGSDRCYVVVCDLADVKAVPYLWERATNWRDGIDVLVNNAGVYEKATIEGDFEDWHISWIRTLNINLVAPAYLCREAIHHFKQRGGGKIINIASRAGFRGDLPDYTHYAASKGGMLALSRTIARGFGDKNILVYAIAPGFVRTELNAEYFDSYGEEAAISQTPLGEMAMPEDVANVVIFLASDLARHVTGATIDVNGASYVR</sequence>
<reference evidence="3" key="1">
    <citation type="submission" date="2016-04" db="EMBL/GenBank/DDBJ databases">
        <authorList>
            <person name="Tabuchi Yagui T.R."/>
        </authorList>
    </citation>
    <scope>NUCLEOTIDE SEQUENCE [LARGE SCALE GENOMIC DNA]</scope>
    <source>
        <strain evidence="3">NIES-26</strain>
    </source>
</reference>